<evidence type="ECO:0000256" key="6">
    <source>
        <dbReference type="SAM" id="Phobius"/>
    </source>
</evidence>
<reference evidence="7" key="1">
    <citation type="submission" date="2023-06" db="EMBL/GenBank/DDBJ databases">
        <title>Black Yeasts Isolated from many extreme environments.</title>
        <authorList>
            <person name="Coleine C."/>
            <person name="Stajich J.E."/>
            <person name="Selbmann L."/>
        </authorList>
    </citation>
    <scope>NUCLEOTIDE SEQUENCE</scope>
    <source>
        <strain evidence="7">CCFEE 5200</strain>
    </source>
</reference>
<comment type="caution">
    <text evidence="7">The sequence shown here is derived from an EMBL/GenBank/DDBJ whole genome shotgun (WGS) entry which is preliminary data.</text>
</comment>
<feature type="transmembrane region" description="Helical" evidence="6">
    <location>
        <begin position="48"/>
        <end position="69"/>
    </location>
</feature>
<evidence type="ECO:0000313" key="7">
    <source>
        <dbReference type="EMBL" id="KAK0947583.1"/>
    </source>
</evidence>
<evidence type="ECO:0000256" key="3">
    <source>
        <dbReference type="ARBA" id="ARBA00022692"/>
    </source>
</evidence>
<evidence type="ECO:0000313" key="8">
    <source>
        <dbReference type="Proteomes" id="UP001175353"/>
    </source>
</evidence>
<feature type="transmembrane region" description="Helical" evidence="6">
    <location>
        <begin position="75"/>
        <end position="94"/>
    </location>
</feature>
<feature type="non-terminal residue" evidence="7">
    <location>
        <position position="107"/>
    </location>
</feature>
<dbReference type="SUPFAM" id="SSF103473">
    <property type="entry name" value="MFS general substrate transporter"/>
    <property type="match status" value="1"/>
</dbReference>
<dbReference type="InterPro" id="IPR036259">
    <property type="entry name" value="MFS_trans_sf"/>
</dbReference>
<evidence type="ECO:0000256" key="2">
    <source>
        <dbReference type="ARBA" id="ARBA00007520"/>
    </source>
</evidence>
<dbReference type="PANTHER" id="PTHR23501:SF102">
    <property type="entry name" value="DRUG TRANSPORTER, PUTATIVE (AFU_ORTHOLOGUE AFUA_3G08530)-RELATED"/>
    <property type="match status" value="1"/>
</dbReference>
<comment type="subcellular location">
    <subcellularLocation>
        <location evidence="1">Membrane</location>
        <topology evidence="1">Multi-pass membrane protein</topology>
    </subcellularLocation>
</comment>
<dbReference type="EMBL" id="JAUJLE010002128">
    <property type="protein sequence ID" value="KAK0947583.1"/>
    <property type="molecule type" value="Genomic_DNA"/>
</dbReference>
<gene>
    <name evidence="7" type="ORF">LTR91_027112</name>
</gene>
<dbReference type="AlphaFoldDB" id="A0AAN6GYX4"/>
<protein>
    <submittedName>
        <fullName evidence="7">Uncharacterized protein</fullName>
    </submittedName>
</protein>
<evidence type="ECO:0000256" key="1">
    <source>
        <dbReference type="ARBA" id="ARBA00004141"/>
    </source>
</evidence>
<keyword evidence="3 6" id="KW-0812">Transmembrane</keyword>
<comment type="similarity">
    <text evidence="2">Belongs to the major facilitator superfamily. TCR/Tet family.</text>
</comment>
<keyword evidence="4 6" id="KW-1133">Transmembrane helix</keyword>
<dbReference type="GO" id="GO:0022857">
    <property type="term" value="F:transmembrane transporter activity"/>
    <property type="evidence" value="ECO:0007669"/>
    <property type="project" value="TreeGrafter"/>
</dbReference>
<name>A0AAN6GYX4_9PEZI</name>
<keyword evidence="8" id="KW-1185">Reference proteome</keyword>
<keyword evidence="5 6" id="KW-0472">Membrane</keyword>
<accession>A0AAN6GYX4</accession>
<evidence type="ECO:0000256" key="5">
    <source>
        <dbReference type="ARBA" id="ARBA00023136"/>
    </source>
</evidence>
<evidence type="ECO:0000256" key="4">
    <source>
        <dbReference type="ARBA" id="ARBA00022989"/>
    </source>
</evidence>
<proteinExistence type="inferred from homology"/>
<dbReference type="Proteomes" id="UP001175353">
    <property type="component" value="Unassembled WGS sequence"/>
</dbReference>
<organism evidence="7 8">
    <name type="scientific">Friedmanniomyces endolithicus</name>
    <dbReference type="NCBI Taxonomy" id="329885"/>
    <lineage>
        <taxon>Eukaryota</taxon>
        <taxon>Fungi</taxon>
        <taxon>Dikarya</taxon>
        <taxon>Ascomycota</taxon>
        <taxon>Pezizomycotina</taxon>
        <taxon>Dothideomycetes</taxon>
        <taxon>Dothideomycetidae</taxon>
        <taxon>Mycosphaerellales</taxon>
        <taxon>Teratosphaeriaceae</taxon>
        <taxon>Friedmanniomyces</taxon>
    </lineage>
</organism>
<sequence>MPMGLFSKGTNMATLGVVFTHGFVFISGSYYLPLYFQAIRGATPILSGVYLLPTALALAFCSIGTGVFIKKTGMFLPPIYLGMFLLTLGYGLFVDFDANSSWAKLIL</sequence>
<dbReference type="PANTHER" id="PTHR23501">
    <property type="entry name" value="MAJOR FACILITATOR SUPERFAMILY"/>
    <property type="match status" value="1"/>
</dbReference>
<feature type="transmembrane region" description="Helical" evidence="6">
    <location>
        <begin position="12"/>
        <end position="36"/>
    </location>
</feature>
<dbReference type="GO" id="GO:0005886">
    <property type="term" value="C:plasma membrane"/>
    <property type="evidence" value="ECO:0007669"/>
    <property type="project" value="TreeGrafter"/>
</dbReference>